<keyword evidence="3" id="KW-1185">Reference proteome</keyword>
<dbReference type="EMBL" id="FNXT01000679">
    <property type="protein sequence ID" value="SZX65992.1"/>
    <property type="molecule type" value="Genomic_DNA"/>
</dbReference>
<accession>A0A383VML5</accession>
<feature type="compositionally biased region" description="Acidic residues" evidence="1">
    <location>
        <begin position="571"/>
        <end position="582"/>
    </location>
</feature>
<protein>
    <submittedName>
        <fullName evidence="2">Uncharacterized protein</fullName>
    </submittedName>
</protein>
<dbReference type="PANTHER" id="PTHR13491:SF0">
    <property type="entry name" value="ZINC FINGER CCHC DOMAIN-CONTAINING PROTEIN 10"/>
    <property type="match status" value="1"/>
</dbReference>
<dbReference type="PANTHER" id="PTHR13491">
    <property type="entry name" value="ZCCHC10 PROTEIN"/>
    <property type="match status" value="1"/>
</dbReference>
<feature type="compositionally biased region" description="Low complexity" evidence="1">
    <location>
        <begin position="535"/>
        <end position="570"/>
    </location>
</feature>
<organism evidence="2 3">
    <name type="scientific">Tetradesmus obliquus</name>
    <name type="common">Green alga</name>
    <name type="synonym">Acutodesmus obliquus</name>
    <dbReference type="NCBI Taxonomy" id="3088"/>
    <lineage>
        <taxon>Eukaryota</taxon>
        <taxon>Viridiplantae</taxon>
        <taxon>Chlorophyta</taxon>
        <taxon>core chlorophytes</taxon>
        <taxon>Chlorophyceae</taxon>
        <taxon>CS clade</taxon>
        <taxon>Sphaeropleales</taxon>
        <taxon>Scenedesmaceae</taxon>
        <taxon>Tetradesmus</taxon>
    </lineage>
</organism>
<reference evidence="2 3" key="1">
    <citation type="submission" date="2016-10" db="EMBL/GenBank/DDBJ databases">
        <authorList>
            <person name="Cai Z."/>
        </authorList>
    </citation>
    <scope>NUCLEOTIDE SEQUENCE [LARGE SCALE GENOMIC DNA]</scope>
</reference>
<feature type="compositionally biased region" description="Low complexity" evidence="1">
    <location>
        <begin position="517"/>
        <end position="526"/>
    </location>
</feature>
<proteinExistence type="predicted"/>
<feature type="region of interest" description="Disordered" evidence="1">
    <location>
        <begin position="611"/>
        <end position="640"/>
    </location>
</feature>
<sequence>MLQHRCTSWQHTYNPQQQQQQQQQQQLHSLPRIASLCGSSSGAGLRLQHGCHRLAHPVACRNSTGGSGSGSSYSGNPARDSVDIGLSILEADSWQQLYDVFYGYRSTPSYQHCYAILLQLAEQLPEMQLQPGMRSDTELAGTAAAVASAVGLQQPGLPGSSRRSSSGSWEAVWQALHARGQVQSWTQVMRLRALVRDVLRAIQVQMHLYEPHELLDLAEAAVQLARPSQLWMQAWMGALLPYMKQLQLGQLARAGAALLAYGGNPSKPWAGLWFVALQPHLPSCSARELALISHALQRWGCKPPNTWSQLFLQTLTHNMAAMGIQELLAVLGACVTLDLKPSAAWLQGFEAASQGQLGLCSPRELALLLQGLALLGYQPSAAAGGWLQQYLAAVDEGLRRWDVQSLGTMLTVLGQLEAGQEAVQLYDSTSSTVPGSSSSSSRSGSSGSSKLLAALAAHAEPLIESTLDPGALVKLLRGFFTLNFTPADAWLDLLLDEAAEKISVHSTAVRQKFYANSSSSSSSSDSGGVRSMLLDSSSGSAMGPAGSGVGSSSVDSSSSSSSSSSSWMDASADEEQQEGEDEEPWLLQAGSYQPGRNINLARRSLESSWQLQSKVNGNHRSNGASSSSSNGRGVDQQPLLHNSSSSLAAGWGSSGAAVPLAAGGTAPGAAVGVQALAASSVVVGQVLGLLSVVEAMKLPVERSWVAHVMRSLQGHCRVVDLPELQQLLALLEAYGPQVLEPEGVDELLVQCHVNYSRLTPQDMLRLLGLLAGSQTRPNNIWWQGFLSTLQMQLPVLTPAHLVIALASMCEMGGRPPQAWLASHETALLNTNSRAPSDEALSPKGWLLLLECYSRLMYRPTADFEGALERYCLGVLPGLGPQALASLVGSAARLQLPLSPQLEDAIITRLEQVLPRATSEELQQLVQGLLLLDVQLPSSCLHCLCEVARPHLATFNSSATCSLLQLLAIAGDFPASPGWLEAALTALQPQLPTLEALAALLLLQSLKAFRAQPPTDFMAGLQQRLLRLVHKFDAMGVATMLQGLVATGAPPGDELQAVLAAHIKKGLARPSQGMGATPVWLCLESLLAMQQPPATPLLLDELLHQVSQQLHRKGTASSSKMAQTLLPQLAAAVTTGGVWGSRSGYTPSPGFCSALCGAMLESPGRLPSLLWLDLLVRFSDLAAGSCGLGFRPSEAWCRAASQQVVAGWGQQQWAGAPPAQLAALLMALGKLRHEPGHLPGWPDQALQQLSVVMQRMDGHQLSVALLGVAQQQAMTEMVVAAADAAAIQGSGGMLGSSYSISSMSSISSSSTSFTSASGTDSSRDETSSSSSSSLHGFAAVRPQLLAAAEAASFAQLQSMDGPDLAVLGHALQQLGASPPPQWIAAWSAAAAAQLPGMSGQAGVLLLSAAATFQSRPDAAWLQLVLQHCQQHLPALQLQELVALARSLQLLGYRLDEGVALRLAKAGQARAAATAAAATLGLDGAGRQLGEEGWEAAAKQRACLELQQVLARIAS</sequence>
<evidence type="ECO:0000313" key="2">
    <source>
        <dbReference type="EMBL" id="SZX65992.1"/>
    </source>
</evidence>
<evidence type="ECO:0000313" key="3">
    <source>
        <dbReference type="Proteomes" id="UP000256970"/>
    </source>
</evidence>
<name>A0A383VML5_TETOB</name>
<feature type="compositionally biased region" description="Low complexity" evidence="1">
    <location>
        <begin position="1310"/>
        <end position="1319"/>
    </location>
</feature>
<gene>
    <name evidence="2" type="ORF">BQ4739_LOCUS6445</name>
</gene>
<feature type="compositionally biased region" description="Low complexity" evidence="1">
    <location>
        <begin position="616"/>
        <end position="633"/>
    </location>
</feature>
<feature type="region of interest" description="Disordered" evidence="1">
    <location>
        <begin position="515"/>
        <end position="582"/>
    </location>
</feature>
<feature type="region of interest" description="Disordered" evidence="1">
    <location>
        <begin position="1310"/>
        <end position="1332"/>
    </location>
</feature>
<dbReference type="Proteomes" id="UP000256970">
    <property type="component" value="Unassembled WGS sequence"/>
</dbReference>
<evidence type="ECO:0000256" key="1">
    <source>
        <dbReference type="SAM" id="MobiDB-lite"/>
    </source>
</evidence>
<dbReference type="InterPro" id="IPR039715">
    <property type="entry name" value="ZCCHC10"/>
</dbReference>